<organism evidence="8 9">
    <name type="scientific">Blattamonas nauphoetae</name>
    <dbReference type="NCBI Taxonomy" id="2049346"/>
    <lineage>
        <taxon>Eukaryota</taxon>
        <taxon>Metamonada</taxon>
        <taxon>Preaxostyla</taxon>
        <taxon>Oxymonadida</taxon>
        <taxon>Blattamonas</taxon>
    </lineage>
</organism>
<keyword evidence="3" id="KW-0408">Iron</keyword>
<feature type="transmembrane region" description="Helical" evidence="6">
    <location>
        <begin position="596"/>
        <end position="617"/>
    </location>
</feature>
<feature type="transmembrane region" description="Helical" evidence="6">
    <location>
        <begin position="102"/>
        <end position="121"/>
    </location>
</feature>
<feature type="coiled-coil region" evidence="4">
    <location>
        <begin position="436"/>
        <end position="463"/>
    </location>
</feature>
<dbReference type="Gene3D" id="1.20.120.50">
    <property type="entry name" value="Hemerythrin-like"/>
    <property type="match status" value="1"/>
</dbReference>
<protein>
    <recommendedName>
        <fullName evidence="7">TmcB/TmcC TPR repeats domain-containing protein</fullName>
    </recommendedName>
</protein>
<keyword evidence="6" id="KW-0812">Transmembrane</keyword>
<feature type="transmembrane region" description="Helical" evidence="6">
    <location>
        <begin position="1333"/>
        <end position="1358"/>
    </location>
</feature>
<keyword evidence="6" id="KW-0472">Membrane</keyword>
<gene>
    <name evidence="8" type="ORF">BLNAU_4072</name>
</gene>
<dbReference type="InterPro" id="IPR057352">
    <property type="entry name" value="TPR_TmcB/C"/>
</dbReference>
<feature type="transmembrane region" description="Helical" evidence="6">
    <location>
        <begin position="244"/>
        <end position="266"/>
    </location>
</feature>
<dbReference type="Pfam" id="PF25474">
    <property type="entry name" value="TPR_TmcB"/>
    <property type="match status" value="1"/>
</dbReference>
<dbReference type="PANTHER" id="PTHR31600">
    <property type="entry name" value="TINY MACROCYSTS PROTEIN B-RELATED"/>
    <property type="match status" value="1"/>
</dbReference>
<keyword evidence="2" id="KW-0479">Metal-binding</keyword>
<feature type="compositionally biased region" description="Basic and acidic residues" evidence="5">
    <location>
        <begin position="1449"/>
        <end position="1461"/>
    </location>
</feature>
<evidence type="ECO:0000256" key="4">
    <source>
        <dbReference type="SAM" id="Coils"/>
    </source>
</evidence>
<feature type="region of interest" description="Disordered" evidence="5">
    <location>
        <begin position="545"/>
        <end position="572"/>
    </location>
</feature>
<feature type="transmembrane region" description="Helical" evidence="6">
    <location>
        <begin position="215"/>
        <end position="232"/>
    </location>
</feature>
<evidence type="ECO:0000313" key="9">
    <source>
        <dbReference type="Proteomes" id="UP001281761"/>
    </source>
</evidence>
<comment type="caution">
    <text evidence="8">The sequence shown here is derived from an EMBL/GenBank/DDBJ whole genome shotgun (WGS) entry which is preliminary data.</text>
</comment>
<feature type="transmembrane region" description="Helical" evidence="6">
    <location>
        <begin position="52"/>
        <end position="70"/>
    </location>
</feature>
<evidence type="ECO:0000313" key="8">
    <source>
        <dbReference type="EMBL" id="KAK2960985.1"/>
    </source>
</evidence>
<feature type="domain" description="TmcB/TmcC TPR repeats" evidence="7">
    <location>
        <begin position="434"/>
        <end position="537"/>
    </location>
</feature>
<proteinExistence type="inferred from homology"/>
<keyword evidence="6" id="KW-1133">Transmembrane helix</keyword>
<feature type="transmembrane region" description="Helical" evidence="6">
    <location>
        <begin position="272"/>
        <end position="295"/>
    </location>
</feature>
<dbReference type="EMBL" id="JARBJD010000019">
    <property type="protein sequence ID" value="KAK2960985.1"/>
    <property type="molecule type" value="Genomic_DNA"/>
</dbReference>
<feature type="transmembrane region" description="Helical" evidence="6">
    <location>
        <begin position="801"/>
        <end position="824"/>
    </location>
</feature>
<keyword evidence="4" id="KW-0175">Coiled coil</keyword>
<name>A0ABQ9YB46_9EUKA</name>
<dbReference type="PANTHER" id="PTHR31600:SF2">
    <property type="entry name" value="GAMETE ENRICHED GENE 10 PROTEIN-RELATED"/>
    <property type="match status" value="1"/>
</dbReference>
<keyword evidence="9" id="KW-1185">Reference proteome</keyword>
<feature type="compositionally biased region" description="Basic residues" evidence="5">
    <location>
        <begin position="562"/>
        <end position="571"/>
    </location>
</feature>
<reference evidence="8 9" key="1">
    <citation type="journal article" date="2022" name="bioRxiv">
        <title>Genomics of Preaxostyla Flagellates Illuminates Evolutionary Transitions and the Path Towards Mitochondrial Loss.</title>
        <authorList>
            <person name="Novak L.V.F."/>
            <person name="Treitli S.C."/>
            <person name="Pyrih J."/>
            <person name="Halakuc P."/>
            <person name="Pipaliya S.V."/>
            <person name="Vacek V."/>
            <person name="Brzon O."/>
            <person name="Soukal P."/>
            <person name="Eme L."/>
            <person name="Dacks J.B."/>
            <person name="Karnkowska A."/>
            <person name="Elias M."/>
            <person name="Hampl V."/>
        </authorList>
    </citation>
    <scope>NUCLEOTIDE SEQUENCE [LARGE SCALE GENOMIC DNA]</scope>
    <source>
        <strain evidence="8">NAU3</strain>
        <tissue evidence="8">Gut</tissue>
    </source>
</reference>
<evidence type="ECO:0000256" key="5">
    <source>
        <dbReference type="SAM" id="MobiDB-lite"/>
    </source>
</evidence>
<dbReference type="Proteomes" id="UP001281761">
    <property type="component" value="Unassembled WGS sequence"/>
</dbReference>
<evidence type="ECO:0000256" key="3">
    <source>
        <dbReference type="ARBA" id="ARBA00023004"/>
    </source>
</evidence>
<evidence type="ECO:0000259" key="7">
    <source>
        <dbReference type="Pfam" id="PF25474"/>
    </source>
</evidence>
<dbReference type="InterPro" id="IPR052994">
    <property type="entry name" value="Tiny_macrocysts_regulators"/>
</dbReference>
<feature type="transmembrane region" description="Helical" evidence="6">
    <location>
        <begin position="153"/>
        <end position="172"/>
    </location>
</feature>
<dbReference type="InterPro" id="IPR035938">
    <property type="entry name" value="Hemerythrin-like_sf"/>
</dbReference>
<accession>A0ABQ9YB46</accession>
<feature type="transmembrane region" description="Helical" evidence="6">
    <location>
        <begin position="1094"/>
        <end position="1112"/>
    </location>
</feature>
<feature type="compositionally biased region" description="Polar residues" evidence="5">
    <location>
        <begin position="909"/>
        <end position="933"/>
    </location>
</feature>
<evidence type="ECO:0000256" key="1">
    <source>
        <dbReference type="ARBA" id="ARBA00010587"/>
    </source>
</evidence>
<feature type="compositionally biased region" description="Acidic residues" evidence="5">
    <location>
        <begin position="867"/>
        <end position="902"/>
    </location>
</feature>
<evidence type="ECO:0000256" key="2">
    <source>
        <dbReference type="ARBA" id="ARBA00022723"/>
    </source>
</evidence>
<sequence length="1532" mass="171845">MEDERKSTNSALTASSFEGGSFDVTSKKDSLIFTILFPLYENPKQPAKVLPMINYCFMFLELVTLSFFSVNPITKMPTIIGNALGFVNFASLMSVMKTLYGIVPIALLALLIIFIVALILVSRLPTPTSDLLNRYSGAVCFGGDDTLNVIGEILAIIFLVLYFVAVAMYHFFIVRSNPKRGGLFAAPSGKFQTCIAVLVMGLVFCQRLLVDWAFWRAVVSVGTAAGIILAVIMMQPFYSRTSNFLVVLLFSVYGTLRLGLEIGFLIDSGTGTIVGTIVFGVVGIGGGIGLSFLFLHLLKVQERRTWGVTITKDNELLPRFDLASEEGKHKLMQHVGRKGVEPTVRFVLVKKLRSRALVEYVDGIYTTAILLRKEDKVLLADYALFLQTVSKNRMKAQVMLRQCKKARPGIATRFLIHCVMKGESAENGSGGGEAMELNLKVQLEQAENDREDARDAQVEFYENLSKQKPDFALLQKQLTQIVKAEASSKKSYEQLLSQHPNDVAVLRSYGVMLQKIMRDDDMADYVLTKADQIEEDTTDVQEGTITGTLRTDPRGETGSHVPIRKKKKKKKTQQEMGIEDMIGVGGSKKGSSTTAIFLLISAGHFIGIAGFIAGYIVSVFVSGQFVNALGYIRDVGSIVISGCRLSIIGLQFLIHDFVWDWTKAEDTNKTIDTVTYLLPYFTSYGHKITDLMKTVYESNVENEVWEYVDIPVATAFFDATTNTTIDVTTADRSFLNLVADMAQLSTQIGAMKDVPTEFKEVHSRMISCQYNSYHPLFDGGKRALIAYANNANTAAGTMQTLFLVVGGTPLALVIILMTFAYILLSVSVTKKRKEILRRSIEVKKSNFQKVTRLLTEDGGDNTTTRMDEEEEEEDNGLEEEEEEDYEEMVEDKDEMEDEQNEDIAEKTTESPALNNSNRSSSEQKASNTERSSTGLEEIKELLGPNGSLNDVEPLPVATLPRRKLGGGVGMDSPHFNYDVYNTPQLQSLHQPYTPTPHSPMMYDPQTGAPITPLTSSAIPPFSLNQQTQPPVETKTDFGFGQFTARSLLTQRDEDDDHQTRRDDAEWEEAFENAVEDLTAGHKTIHSGIPLMTKVMMMAHIYANLTVLIVYLIPNYTNFHGFTDSVDNILLASIRPICLTNCNFFLLNLAFDMPFLVFPKLITHPTSTNPVWTDSSHLKVDSANALKLLSGSLDYFQKSSLITHFGTTTESKTDDRLIDTRTVTRYDNAFNIKELLELDDCFMTSRSSCDSEPLLERLYESPDQMAGLQSLISRFLQYGEFLKEEDQSIFDETHPLFRYMNSVLRKDLREGTVSMVERMCDNVSLAKDAFMNNLLIFMIAFSLTIFFLQFVIILPFMTFKRMGLEDRRLDELISFDTDDGNYVRFVDAMKIGNKGIDGQREKMIEAANNVIRMHEQHESAGMQETAMDELMKATKRAFREEEQNMVDRLKAGGKKSKEDRRASKVSVGKTSSLTNEQIDSHKLEHRVMIQRLGIIFDGLRGKDLARQAISVRHLTRLFDRHFITSDVRDLNQI</sequence>
<feature type="region of interest" description="Disordered" evidence="5">
    <location>
        <begin position="853"/>
        <end position="933"/>
    </location>
</feature>
<feature type="region of interest" description="Disordered" evidence="5">
    <location>
        <begin position="1449"/>
        <end position="1470"/>
    </location>
</feature>
<evidence type="ECO:0000256" key="6">
    <source>
        <dbReference type="SAM" id="Phobius"/>
    </source>
</evidence>
<comment type="similarity">
    <text evidence="1">Belongs to the hemerythrin family.</text>
</comment>